<gene>
    <name evidence="9" type="ORF">BTO16_11005</name>
</gene>
<reference evidence="9 10" key="1">
    <citation type="submission" date="2016-12" db="EMBL/GenBank/DDBJ databases">
        <title>Trade-off between light-utilization and light-protection in marine flavobacteria.</title>
        <authorList>
            <person name="Kumagai Y."/>
            <person name="Yoshizawa S."/>
            <person name="Kogure K."/>
            <person name="Iwasaki W."/>
        </authorList>
    </citation>
    <scope>NUCLEOTIDE SEQUENCE [LARGE SCALE GENOMIC DNA]</scope>
    <source>
        <strain evidence="9 10">ATCC 43844</strain>
    </source>
</reference>
<evidence type="ECO:0000313" key="10">
    <source>
        <dbReference type="Proteomes" id="UP000239068"/>
    </source>
</evidence>
<evidence type="ECO:0000259" key="7">
    <source>
        <dbReference type="Pfam" id="PF00081"/>
    </source>
</evidence>
<feature type="binding site" evidence="5">
    <location>
        <position position="164"/>
    </location>
    <ligand>
        <name>Mn(2+)</name>
        <dbReference type="ChEBI" id="CHEBI:29035"/>
    </ligand>
</feature>
<dbReference type="PANTHER" id="PTHR43595:SF2">
    <property type="entry name" value="SMALL RIBOSOMAL SUBUNIT PROTEIN MS42"/>
    <property type="match status" value="1"/>
</dbReference>
<organism evidence="9 10">
    <name type="scientific">Polaribacter glomeratus</name>
    <dbReference type="NCBI Taxonomy" id="102"/>
    <lineage>
        <taxon>Bacteria</taxon>
        <taxon>Pseudomonadati</taxon>
        <taxon>Bacteroidota</taxon>
        <taxon>Flavobacteriia</taxon>
        <taxon>Flavobacteriales</taxon>
        <taxon>Flavobacteriaceae</taxon>
    </lineage>
</organism>
<evidence type="ECO:0000259" key="8">
    <source>
        <dbReference type="Pfam" id="PF02777"/>
    </source>
</evidence>
<evidence type="ECO:0000256" key="1">
    <source>
        <dbReference type="ARBA" id="ARBA00008714"/>
    </source>
</evidence>
<dbReference type="FunFam" id="3.55.40.20:FF:000001">
    <property type="entry name" value="Superoxide dismutase"/>
    <property type="match status" value="1"/>
</dbReference>
<evidence type="ECO:0000256" key="4">
    <source>
        <dbReference type="ARBA" id="ARBA00023002"/>
    </source>
</evidence>
<keyword evidence="4 6" id="KW-0560">Oxidoreductase</keyword>
<comment type="similarity">
    <text evidence="1 6">Belongs to the iron/manganese superoxide dismutase family.</text>
</comment>
<dbReference type="Pfam" id="PF00081">
    <property type="entry name" value="Sod_Fe_N"/>
    <property type="match status" value="1"/>
</dbReference>
<dbReference type="PRINTS" id="PR01703">
    <property type="entry name" value="MNSODISMTASE"/>
</dbReference>
<evidence type="ECO:0000256" key="3">
    <source>
        <dbReference type="ARBA" id="ARBA00022723"/>
    </source>
</evidence>
<dbReference type="OrthoDB" id="9803125at2"/>
<dbReference type="PROSITE" id="PS00088">
    <property type="entry name" value="SOD_MN"/>
    <property type="match status" value="1"/>
</dbReference>
<dbReference type="GO" id="GO:0046872">
    <property type="term" value="F:metal ion binding"/>
    <property type="evidence" value="ECO:0007669"/>
    <property type="project" value="UniProtKB-KW"/>
</dbReference>
<proteinExistence type="inferred from homology"/>
<comment type="caution">
    <text evidence="9">The sequence shown here is derived from an EMBL/GenBank/DDBJ whole genome shotgun (WGS) entry which is preliminary data.</text>
</comment>
<keyword evidence="3 5" id="KW-0479">Metal-binding</keyword>
<feature type="domain" description="Manganese/iron superoxide dismutase C-terminal" evidence="8">
    <location>
        <begin position="93"/>
        <end position="197"/>
    </location>
</feature>
<sequence>MAFKLPELGYAYDALEPNIDAKTMEIHHSKHHNGYTNNLNNAITGTNLEGKSIEAILTNLDMSNGAVRNNGGGFYNHSLFWTVLNPEDRGYLSGELKDAIEAAFGSKDAFIEAFSKAAATQFGSGWAWLCVHPGGKVEVCSTPNQDNPLMPGVTCGGTPILGLDVWEHAYYLNYQNRRPDYISAFFKVINWNEVEKRYAAAK</sequence>
<name>A0A2S7WFN9_9FLAO</name>
<dbReference type="InterPro" id="IPR036314">
    <property type="entry name" value="SOD_C_sf"/>
</dbReference>
<dbReference type="EC" id="1.15.1.1" evidence="2 6"/>
<dbReference type="PIRSF" id="PIRSF000349">
    <property type="entry name" value="SODismutase"/>
    <property type="match status" value="1"/>
</dbReference>
<dbReference type="InterPro" id="IPR019832">
    <property type="entry name" value="Mn/Fe_SOD_C"/>
</dbReference>
<dbReference type="EMBL" id="MSCM01000002">
    <property type="protein sequence ID" value="PQJ76433.1"/>
    <property type="molecule type" value="Genomic_DNA"/>
</dbReference>
<dbReference type="Pfam" id="PF02777">
    <property type="entry name" value="Sod_Fe_C"/>
    <property type="match status" value="1"/>
</dbReference>
<dbReference type="GO" id="GO:0004784">
    <property type="term" value="F:superoxide dismutase activity"/>
    <property type="evidence" value="ECO:0007669"/>
    <property type="project" value="UniProtKB-EC"/>
</dbReference>
<dbReference type="Gene3D" id="3.55.40.20">
    <property type="entry name" value="Iron/manganese superoxide dismutase, C-terminal domain"/>
    <property type="match status" value="1"/>
</dbReference>
<feature type="binding site" evidence="5">
    <location>
        <position position="168"/>
    </location>
    <ligand>
        <name>Mn(2+)</name>
        <dbReference type="ChEBI" id="CHEBI:29035"/>
    </ligand>
</feature>
<evidence type="ECO:0000256" key="2">
    <source>
        <dbReference type="ARBA" id="ARBA00012682"/>
    </source>
</evidence>
<feature type="binding site" evidence="5">
    <location>
        <position position="77"/>
    </location>
    <ligand>
        <name>Mn(2+)</name>
        <dbReference type="ChEBI" id="CHEBI:29035"/>
    </ligand>
</feature>
<evidence type="ECO:0000313" key="9">
    <source>
        <dbReference type="EMBL" id="PQJ76433.1"/>
    </source>
</evidence>
<comment type="catalytic activity">
    <reaction evidence="6">
        <text>2 superoxide + 2 H(+) = H2O2 + O2</text>
        <dbReference type="Rhea" id="RHEA:20696"/>
        <dbReference type="ChEBI" id="CHEBI:15378"/>
        <dbReference type="ChEBI" id="CHEBI:15379"/>
        <dbReference type="ChEBI" id="CHEBI:16240"/>
        <dbReference type="ChEBI" id="CHEBI:18421"/>
        <dbReference type="EC" id="1.15.1.1"/>
    </reaction>
</comment>
<keyword evidence="10" id="KW-1185">Reference proteome</keyword>
<dbReference type="InterPro" id="IPR001189">
    <property type="entry name" value="Mn/Fe_SOD"/>
</dbReference>
<dbReference type="InterPro" id="IPR019833">
    <property type="entry name" value="Mn/Fe_SOD_BS"/>
</dbReference>
<dbReference type="GO" id="GO:0005737">
    <property type="term" value="C:cytoplasm"/>
    <property type="evidence" value="ECO:0007669"/>
    <property type="project" value="TreeGrafter"/>
</dbReference>
<accession>A0A2S7WFN9</accession>
<dbReference type="InterPro" id="IPR036324">
    <property type="entry name" value="Mn/Fe_SOD_N_sf"/>
</dbReference>
<dbReference type="RefSeq" id="WP_105021741.1">
    <property type="nucleotide sequence ID" value="NZ_MSCM01000002.1"/>
</dbReference>
<feature type="domain" description="Manganese/iron superoxide dismutase N-terminal" evidence="7">
    <location>
        <begin position="3"/>
        <end position="84"/>
    </location>
</feature>
<dbReference type="Gene3D" id="1.10.287.990">
    <property type="entry name" value="Fe,Mn superoxide dismutase (SOD) domain"/>
    <property type="match status" value="1"/>
</dbReference>
<feature type="binding site" evidence="5">
    <location>
        <position position="27"/>
    </location>
    <ligand>
        <name>Mn(2+)</name>
        <dbReference type="ChEBI" id="CHEBI:29035"/>
    </ligand>
</feature>
<dbReference type="InterPro" id="IPR019831">
    <property type="entry name" value="Mn/Fe_SOD_N"/>
</dbReference>
<dbReference type="PANTHER" id="PTHR43595">
    <property type="entry name" value="37S RIBOSOMAL PROTEIN S26, MITOCHONDRIAL"/>
    <property type="match status" value="1"/>
</dbReference>
<dbReference type="AlphaFoldDB" id="A0A2S7WFN9"/>
<comment type="function">
    <text evidence="6">Destroys radicals which are normally produced within the cells and which are toxic to biological systems.</text>
</comment>
<dbReference type="Proteomes" id="UP000239068">
    <property type="component" value="Unassembled WGS sequence"/>
</dbReference>
<dbReference type="SUPFAM" id="SSF54719">
    <property type="entry name" value="Fe,Mn superoxide dismutase (SOD), C-terminal domain"/>
    <property type="match status" value="1"/>
</dbReference>
<evidence type="ECO:0000256" key="5">
    <source>
        <dbReference type="PIRSR" id="PIRSR000349-1"/>
    </source>
</evidence>
<dbReference type="SUPFAM" id="SSF46609">
    <property type="entry name" value="Fe,Mn superoxide dismutase (SOD), N-terminal domain"/>
    <property type="match status" value="1"/>
</dbReference>
<protein>
    <recommendedName>
        <fullName evidence="2 6">Superoxide dismutase</fullName>
        <ecNumber evidence="2 6">1.15.1.1</ecNumber>
    </recommendedName>
</protein>
<evidence type="ECO:0000256" key="6">
    <source>
        <dbReference type="RuleBase" id="RU000414"/>
    </source>
</evidence>